<gene>
    <name evidence="1" type="ORF">BDZ90DRAFT_230963</name>
</gene>
<dbReference type="GeneID" id="37027491"/>
<reference evidence="1 2" key="1">
    <citation type="journal article" date="2018" name="Mol. Biol. Evol.">
        <title>Broad Genomic Sampling Reveals a Smut Pathogenic Ancestry of the Fungal Clade Ustilaginomycotina.</title>
        <authorList>
            <person name="Kijpornyongpan T."/>
            <person name="Mondo S.J."/>
            <person name="Barry K."/>
            <person name="Sandor L."/>
            <person name="Lee J."/>
            <person name="Lipzen A."/>
            <person name="Pangilinan J."/>
            <person name="LaButti K."/>
            <person name="Hainaut M."/>
            <person name="Henrissat B."/>
            <person name="Grigoriev I.V."/>
            <person name="Spatafora J.W."/>
            <person name="Aime M.C."/>
        </authorList>
    </citation>
    <scope>NUCLEOTIDE SEQUENCE [LARGE SCALE GENOMIC DNA]</scope>
    <source>
        <strain evidence="1 2">MCA 5214</strain>
    </source>
</reference>
<accession>A0A316UUQ1</accession>
<sequence length="242" mass="27166">MLITEQPQEAQPPTTITCDDYQFEEEQVCSSGPCTESEWFDDLLEELEGGGSADAGVQSQTSDVLPDQDPCVELDVPEHEVYADPYSHDHCHSDNSLSSSEELPALVLDNDEDEETDCEDDGEVYQQFLDGNRNTMENLAAAERARLALDDDKKGHGYDACISTRPWSSSNESDKPSFHHDRVEHCILDGSSRRRILWHHLPQHLWQPLAPCADESSAYSAALGSNDIVRSWERTRRDGLPF</sequence>
<proteinExistence type="predicted"/>
<organism evidence="1 2">
    <name type="scientific">Jaminaea rosea</name>
    <dbReference type="NCBI Taxonomy" id="1569628"/>
    <lineage>
        <taxon>Eukaryota</taxon>
        <taxon>Fungi</taxon>
        <taxon>Dikarya</taxon>
        <taxon>Basidiomycota</taxon>
        <taxon>Ustilaginomycotina</taxon>
        <taxon>Exobasidiomycetes</taxon>
        <taxon>Microstromatales</taxon>
        <taxon>Microstromatales incertae sedis</taxon>
        <taxon>Jaminaea</taxon>
    </lineage>
</organism>
<dbReference type="EMBL" id="KZ819664">
    <property type="protein sequence ID" value="PWN28962.1"/>
    <property type="molecule type" value="Genomic_DNA"/>
</dbReference>
<protein>
    <submittedName>
        <fullName evidence="1">Uncharacterized protein</fullName>
    </submittedName>
</protein>
<dbReference type="Proteomes" id="UP000245884">
    <property type="component" value="Unassembled WGS sequence"/>
</dbReference>
<evidence type="ECO:0000313" key="1">
    <source>
        <dbReference type="EMBL" id="PWN28962.1"/>
    </source>
</evidence>
<evidence type="ECO:0000313" key="2">
    <source>
        <dbReference type="Proteomes" id="UP000245884"/>
    </source>
</evidence>
<keyword evidence="2" id="KW-1185">Reference proteome</keyword>
<dbReference type="RefSeq" id="XP_025363574.1">
    <property type="nucleotide sequence ID" value="XM_025505668.1"/>
</dbReference>
<dbReference type="AlphaFoldDB" id="A0A316UUQ1"/>
<name>A0A316UUQ1_9BASI</name>